<dbReference type="EMBL" id="QQAZ01000010">
    <property type="protein sequence ID" value="RDI46728.1"/>
    <property type="molecule type" value="Genomic_DNA"/>
</dbReference>
<organism evidence="2 3">
    <name type="scientific">Nocardia mexicana</name>
    <dbReference type="NCBI Taxonomy" id="279262"/>
    <lineage>
        <taxon>Bacteria</taxon>
        <taxon>Bacillati</taxon>
        <taxon>Actinomycetota</taxon>
        <taxon>Actinomycetes</taxon>
        <taxon>Mycobacteriales</taxon>
        <taxon>Nocardiaceae</taxon>
        <taxon>Nocardia</taxon>
    </lineage>
</organism>
<keyword evidence="3" id="KW-1185">Reference proteome</keyword>
<keyword evidence="1" id="KW-1133">Transmembrane helix</keyword>
<dbReference type="Gene3D" id="3.40.30.10">
    <property type="entry name" value="Glutaredoxin"/>
    <property type="match status" value="1"/>
</dbReference>
<keyword evidence="1" id="KW-0812">Transmembrane</keyword>
<dbReference type="SUPFAM" id="SSF52833">
    <property type="entry name" value="Thioredoxin-like"/>
    <property type="match status" value="1"/>
</dbReference>
<gene>
    <name evidence="2" type="ORF">DFR68_110133</name>
</gene>
<evidence type="ECO:0008006" key="4">
    <source>
        <dbReference type="Google" id="ProtNLM"/>
    </source>
</evidence>
<dbReference type="RefSeq" id="WP_068029656.1">
    <property type="nucleotide sequence ID" value="NZ_QQAZ01000010.1"/>
</dbReference>
<keyword evidence="1" id="KW-0472">Membrane</keyword>
<proteinExistence type="predicted"/>
<dbReference type="InterPro" id="IPR036249">
    <property type="entry name" value="Thioredoxin-like_sf"/>
</dbReference>
<comment type="caution">
    <text evidence="2">The sequence shown here is derived from an EMBL/GenBank/DDBJ whole genome shotgun (WGS) entry which is preliminary data.</text>
</comment>
<sequence length="183" mass="19742">MSWPWIVVIVLLVVAVAAEGLLLIGLMARIAPVLEQAENVLRQQSVLTPTAGTALPEVDLRGRDGLPMDPAQWQGRPRVLVFVSVSCPACHDLLDDIRHTPIPAPRIATVLITSTDAVRHLYDTGLPAWLTIAGDDNDEFTNGLGIDATPLAVLIDEHNRVRTTSIPSTVDDLVHLTESTIPA</sequence>
<dbReference type="OrthoDB" id="9790194at2"/>
<evidence type="ECO:0000313" key="2">
    <source>
        <dbReference type="EMBL" id="RDI46728.1"/>
    </source>
</evidence>
<name>A0A370GSP8_9NOCA</name>
<reference evidence="2 3" key="1">
    <citation type="submission" date="2018-07" db="EMBL/GenBank/DDBJ databases">
        <title>Genomic Encyclopedia of Type Strains, Phase IV (KMG-IV): sequencing the most valuable type-strain genomes for metagenomic binning, comparative biology and taxonomic classification.</title>
        <authorList>
            <person name="Goeker M."/>
        </authorList>
    </citation>
    <scope>NUCLEOTIDE SEQUENCE [LARGE SCALE GENOMIC DNA]</scope>
    <source>
        <strain evidence="2 3">DSM 44952</strain>
    </source>
</reference>
<dbReference type="AlphaFoldDB" id="A0A370GSP8"/>
<accession>A0A370GSP8</accession>
<protein>
    <recommendedName>
        <fullName evidence="4">Thioredoxin domain-containing protein</fullName>
    </recommendedName>
</protein>
<evidence type="ECO:0000256" key="1">
    <source>
        <dbReference type="SAM" id="Phobius"/>
    </source>
</evidence>
<evidence type="ECO:0000313" key="3">
    <source>
        <dbReference type="Proteomes" id="UP000255355"/>
    </source>
</evidence>
<dbReference type="Proteomes" id="UP000255355">
    <property type="component" value="Unassembled WGS sequence"/>
</dbReference>
<feature type="transmembrane region" description="Helical" evidence="1">
    <location>
        <begin position="6"/>
        <end position="28"/>
    </location>
</feature>